<evidence type="ECO:0000256" key="1">
    <source>
        <dbReference type="ARBA" id="ARBA00006964"/>
    </source>
</evidence>
<evidence type="ECO:0000256" key="4">
    <source>
        <dbReference type="ARBA" id="ARBA00022723"/>
    </source>
</evidence>
<proteinExistence type="inferred from homology"/>
<dbReference type="PANTHER" id="PTHR13799:SF14">
    <property type="entry name" value="GTP CYCLOHYDROLASE 1 TYPE 2 HOMOLOG"/>
    <property type="match status" value="1"/>
</dbReference>
<evidence type="ECO:0000256" key="3">
    <source>
        <dbReference type="ARBA" id="ARBA00022112"/>
    </source>
</evidence>
<organism evidence="7 8">
    <name type="scientific">Rhodococcoides kroppenstedtii</name>
    <dbReference type="NCBI Taxonomy" id="293050"/>
    <lineage>
        <taxon>Bacteria</taxon>
        <taxon>Bacillati</taxon>
        <taxon>Actinomycetota</taxon>
        <taxon>Actinomycetes</taxon>
        <taxon>Mycobacteriales</taxon>
        <taxon>Nocardiaceae</taxon>
        <taxon>Rhodococcoides</taxon>
    </lineage>
</organism>
<dbReference type="Gene3D" id="3.30.70.120">
    <property type="match status" value="1"/>
</dbReference>
<feature type="binding site" evidence="6">
    <location>
        <position position="70"/>
    </location>
    <ligand>
        <name>a divalent metal cation</name>
        <dbReference type="ChEBI" id="CHEBI:60240"/>
        <label>1</label>
    </ligand>
</feature>
<dbReference type="NCBIfam" id="TIGR00486">
    <property type="entry name" value="YbgI_SA1388"/>
    <property type="match status" value="1"/>
</dbReference>
<feature type="binding site" evidence="6">
    <location>
        <position position="338"/>
    </location>
    <ligand>
        <name>a divalent metal cation</name>
        <dbReference type="ChEBI" id="CHEBI:60240"/>
        <label>1</label>
    </ligand>
</feature>
<dbReference type="Pfam" id="PF01784">
    <property type="entry name" value="DUF34_NIF3"/>
    <property type="match status" value="1"/>
</dbReference>
<dbReference type="OrthoDB" id="9795763at2"/>
<dbReference type="GeneID" id="85484278"/>
<dbReference type="PIRSF" id="PIRSF037489">
    <property type="entry name" value="UCP037489_NIF3_YqfO"/>
    <property type="match status" value="1"/>
</dbReference>
<dbReference type="PANTHER" id="PTHR13799">
    <property type="entry name" value="NGG1 INTERACTING FACTOR 3"/>
    <property type="match status" value="1"/>
</dbReference>
<feature type="binding site" evidence="6">
    <location>
        <position position="71"/>
    </location>
    <ligand>
        <name>a divalent metal cation</name>
        <dbReference type="ChEBI" id="CHEBI:60240"/>
        <label>1</label>
    </ligand>
</feature>
<dbReference type="InterPro" id="IPR036069">
    <property type="entry name" value="DUF34/NIF3_sf"/>
</dbReference>
<dbReference type="AlphaFoldDB" id="A0A1I0SHC8"/>
<dbReference type="GO" id="GO:0005737">
    <property type="term" value="C:cytoplasm"/>
    <property type="evidence" value="ECO:0007669"/>
    <property type="project" value="TreeGrafter"/>
</dbReference>
<dbReference type="Gene3D" id="3.40.1390.30">
    <property type="entry name" value="NIF3 (NGG1p interacting factor 3)-like"/>
    <property type="match status" value="1"/>
</dbReference>
<evidence type="ECO:0000256" key="6">
    <source>
        <dbReference type="PIRSR" id="PIRSR602678-1"/>
    </source>
</evidence>
<sequence length="384" mass="40169">MTSPRPALLSDVIAELDRVYPPVLAEDWDSVGLVTGDPADEVRTVRFAVDATEAVVDRAIADGADLLVVHHPLLLRGVDTVGAHTPKGALIHRLVRAGCALFTAHTNADSARPGVSDALADALGLVDTVPLDPKDDVPLDKWVVFVPDADAAAVRDALFAAGAGALGDYRDCSWATTGVGQFRPVDGAHPALGSVGSLEQVDEQRIETVAPRSARAAVLAALRAAHPYEEPAFDVFAQVGLPGPLGLGRVGRVDPPVTLREFTARVAERLPATAWGVRAAGDPDLRIERVAVCGGSGDSYLAAARGAGADVYVTSDLRHHVADEHLRGGGPALIDVAHWAGEFPWCAQALGVLDRAFGERPGWSSAVLGERTDPWTIGAVDPGR</sequence>
<accession>A0A1I0SHC8</accession>
<evidence type="ECO:0000256" key="5">
    <source>
        <dbReference type="PIRNR" id="PIRNR037489"/>
    </source>
</evidence>
<evidence type="ECO:0000313" key="7">
    <source>
        <dbReference type="EMBL" id="SFA38921.1"/>
    </source>
</evidence>
<name>A0A1I0SHC8_9NOCA</name>
<reference evidence="7 8" key="1">
    <citation type="submission" date="2016-10" db="EMBL/GenBank/DDBJ databases">
        <authorList>
            <person name="de Groot N.N."/>
        </authorList>
    </citation>
    <scope>NUCLEOTIDE SEQUENCE [LARGE SCALE GENOMIC DNA]</scope>
    <source>
        <strain evidence="7 8">DSM 44908</strain>
    </source>
</reference>
<dbReference type="InterPro" id="IPR015867">
    <property type="entry name" value="N-reg_PII/ATP_PRibTrfase_C"/>
</dbReference>
<dbReference type="Proteomes" id="UP000182054">
    <property type="component" value="Unassembled WGS sequence"/>
</dbReference>
<protein>
    <recommendedName>
        <fullName evidence="3 5">GTP cyclohydrolase 1 type 2 homolog</fullName>
    </recommendedName>
</protein>
<dbReference type="GO" id="GO:0046872">
    <property type="term" value="F:metal ion binding"/>
    <property type="evidence" value="ECO:0007669"/>
    <property type="project" value="UniProtKB-UniRule"/>
</dbReference>
<dbReference type="InterPro" id="IPR002678">
    <property type="entry name" value="DUF34/NIF3"/>
</dbReference>
<dbReference type="RefSeq" id="WP_068365520.1">
    <property type="nucleotide sequence ID" value="NZ_FOJN01000001.1"/>
</dbReference>
<dbReference type="FunFam" id="3.40.1390.30:FF:000001">
    <property type="entry name" value="GTP cyclohydrolase 1 type 2"/>
    <property type="match status" value="1"/>
</dbReference>
<gene>
    <name evidence="7" type="ORF">SAMN05444374_101214</name>
</gene>
<dbReference type="EMBL" id="FOJN01000001">
    <property type="protein sequence ID" value="SFA38921.1"/>
    <property type="molecule type" value="Genomic_DNA"/>
</dbReference>
<keyword evidence="4 5" id="KW-0479">Metal-binding</keyword>
<feature type="binding site" evidence="6">
    <location>
        <position position="109"/>
    </location>
    <ligand>
        <name>a divalent metal cation</name>
        <dbReference type="ChEBI" id="CHEBI:60240"/>
        <label>1</label>
    </ligand>
</feature>
<comment type="similarity">
    <text evidence="1 5">Belongs to the GTP cyclohydrolase I type 2/NIF3 family.</text>
</comment>
<comment type="subunit">
    <text evidence="2">Homohexamer.</text>
</comment>
<dbReference type="SUPFAM" id="SSF102705">
    <property type="entry name" value="NIF3 (NGG1p interacting factor 3)-like"/>
    <property type="match status" value="1"/>
</dbReference>
<evidence type="ECO:0000313" key="8">
    <source>
        <dbReference type="Proteomes" id="UP000182054"/>
    </source>
</evidence>
<dbReference type="InterPro" id="IPR017221">
    <property type="entry name" value="DUF34/NIF3_bac"/>
</dbReference>
<evidence type="ECO:0000256" key="2">
    <source>
        <dbReference type="ARBA" id="ARBA00011643"/>
    </source>
</evidence>
<dbReference type="FunFam" id="3.30.70.120:FF:000006">
    <property type="entry name" value="GTP cyclohydrolase 1 type 2 homolog"/>
    <property type="match status" value="1"/>
</dbReference>
<feature type="binding site" evidence="6">
    <location>
        <position position="342"/>
    </location>
    <ligand>
        <name>a divalent metal cation</name>
        <dbReference type="ChEBI" id="CHEBI:60240"/>
        <label>1</label>
    </ligand>
</feature>